<gene>
    <name evidence="1" type="ORF">JGUZn3_11870</name>
</gene>
<accession>A0A7H1NRK3</accession>
<organism evidence="1 2">
    <name type="scientific">Entomobacter blattae</name>
    <dbReference type="NCBI Taxonomy" id="2762277"/>
    <lineage>
        <taxon>Bacteria</taxon>
        <taxon>Pseudomonadati</taxon>
        <taxon>Pseudomonadota</taxon>
        <taxon>Alphaproteobacteria</taxon>
        <taxon>Acetobacterales</taxon>
        <taxon>Acetobacteraceae</taxon>
        <taxon>Entomobacter</taxon>
    </lineage>
</organism>
<evidence type="ECO:0000313" key="2">
    <source>
        <dbReference type="Proteomes" id="UP000516349"/>
    </source>
</evidence>
<dbReference type="AlphaFoldDB" id="A0A7H1NRK3"/>
<evidence type="ECO:0000313" key="1">
    <source>
        <dbReference type="EMBL" id="QNT78413.1"/>
    </source>
</evidence>
<dbReference type="RefSeq" id="WP_203412689.1">
    <property type="nucleotide sequence ID" value="NZ_CP060244.1"/>
</dbReference>
<proteinExistence type="predicted"/>
<name>A0A7H1NRK3_9PROT</name>
<keyword evidence="2" id="KW-1185">Reference proteome</keyword>
<protein>
    <submittedName>
        <fullName evidence="1">Uncharacterized protein</fullName>
    </submittedName>
</protein>
<dbReference type="KEGG" id="ebla:JGUZn3_11870"/>
<reference evidence="1 2" key="1">
    <citation type="submission" date="2020-08" db="EMBL/GenBank/DDBJ databases">
        <title>Complete genome sequence of Entomobacter blattae G55GP.</title>
        <authorList>
            <person name="Poehlein A."/>
            <person name="Guzman J."/>
            <person name="Daniel R."/>
            <person name="Vilcinskas A."/>
        </authorList>
    </citation>
    <scope>NUCLEOTIDE SEQUENCE [LARGE SCALE GENOMIC DNA]</scope>
    <source>
        <strain evidence="1 2">G55GP</strain>
    </source>
</reference>
<dbReference type="EMBL" id="CP060244">
    <property type="protein sequence ID" value="QNT78413.1"/>
    <property type="molecule type" value="Genomic_DNA"/>
</dbReference>
<sequence>MKLITAKLKEDLFTFEATKEELKVCAKVLHVALKRLGEEFNTRHQDSHESPYETGMELEKKLTLILEQYKNSTLDDIITIKIRAFEAGIIYDAFNEVCNGLSFGFSTIPTYEQFFDYSREELKEFYNRYEKIFLYKFDT</sequence>
<dbReference type="Proteomes" id="UP000516349">
    <property type="component" value="Chromosome"/>
</dbReference>